<organism evidence="1">
    <name type="scientific">Talaromyces marneffei PM1</name>
    <dbReference type="NCBI Taxonomy" id="1077442"/>
    <lineage>
        <taxon>Eukaryota</taxon>
        <taxon>Fungi</taxon>
        <taxon>Dikarya</taxon>
        <taxon>Ascomycota</taxon>
        <taxon>Pezizomycotina</taxon>
        <taxon>Eurotiomycetes</taxon>
        <taxon>Eurotiomycetidae</taxon>
        <taxon>Eurotiales</taxon>
        <taxon>Trichocomaceae</taxon>
        <taxon>Talaromyces</taxon>
        <taxon>Talaromyces sect. Talaromyces</taxon>
    </lineage>
</organism>
<proteinExistence type="predicted"/>
<reference evidence="1" key="1">
    <citation type="journal article" date="2014" name="PLoS Genet.">
        <title>Signature Gene Expression Reveals Novel Clues to the Molecular Mechanisms of Dimorphic Transition in Penicillium marneffei.</title>
        <authorList>
            <person name="Yang E."/>
            <person name="Wang G."/>
            <person name="Cai J."/>
            <person name="Woo P.C."/>
            <person name="Lau S.K."/>
            <person name="Yuen K.-Y."/>
            <person name="Chow W.-N."/>
            <person name="Lin X."/>
        </authorList>
    </citation>
    <scope>NUCLEOTIDE SEQUENCE [LARGE SCALE GENOMIC DNA]</scope>
    <source>
        <strain evidence="1">PM1</strain>
    </source>
</reference>
<gene>
    <name evidence="1" type="ORF">GQ26_0092660</name>
</gene>
<sequence>MDETELLRNISTLAHRRSTSKADDKSICLAHLLGVDVGAIVHLPHLKRMEKIWASFRTVPLSILRLKCPRLTTPGLRWAPETLINAPRMIDSRHPVARRVESGLMFRGPGYQLPGFVLDLNEDNICIELDFPPSVYLLDHKPGPTKIENPILLIPDSSYVEHHEFLDAYLPHCKRYHCIIASVVKHMQNPDHIEVRHELDMHLVSLAELQAMNMTIVIPPPLKFTVLTTQDDGSESDPMWLLI</sequence>
<name>A0A093VBW5_TALMA</name>
<dbReference type="AlphaFoldDB" id="A0A093VBW5"/>
<protein>
    <submittedName>
        <fullName evidence="1">Uncharacterized protein</fullName>
    </submittedName>
</protein>
<accession>A0A093VBW5</accession>
<dbReference type="EMBL" id="JPOX01000009">
    <property type="protein sequence ID" value="KFX49680.1"/>
    <property type="molecule type" value="Genomic_DNA"/>
</dbReference>
<evidence type="ECO:0000313" key="1">
    <source>
        <dbReference type="EMBL" id="KFX49680.1"/>
    </source>
</evidence>
<dbReference type="PANTHER" id="PTHR39596:SF3">
    <property type="entry name" value="HETEROKARYON INCOMPATIBILITY DOMAIN-CONTAINING PROTEIN"/>
    <property type="match status" value="1"/>
</dbReference>
<comment type="caution">
    <text evidence="1">The sequence shown here is derived from an EMBL/GenBank/DDBJ whole genome shotgun (WGS) entry which is preliminary data.</text>
</comment>
<dbReference type="HOGENOM" id="CLU_1143185_0_0_1"/>
<dbReference type="PANTHER" id="PTHR39596">
    <property type="match status" value="1"/>
</dbReference>